<organism evidence="1 2">
    <name type="scientific">Enterococcus florum</name>
    <dbReference type="NCBI Taxonomy" id="2480627"/>
    <lineage>
        <taxon>Bacteria</taxon>
        <taxon>Bacillati</taxon>
        <taxon>Bacillota</taxon>
        <taxon>Bacilli</taxon>
        <taxon>Lactobacillales</taxon>
        <taxon>Enterococcaceae</taxon>
        <taxon>Enterococcus</taxon>
    </lineage>
</organism>
<dbReference type="Gene3D" id="1.20.1500.10">
    <property type="entry name" value="YheA/YmcA-like"/>
    <property type="match status" value="1"/>
</dbReference>
<accession>A0A4P5P925</accession>
<protein>
    <submittedName>
        <fullName evidence="1">Uncharacterized protein</fullName>
    </submittedName>
</protein>
<dbReference type="InterPro" id="IPR052767">
    <property type="entry name" value="Bact_com_dev_regulator"/>
</dbReference>
<name>A0A4P5P925_9ENTE</name>
<evidence type="ECO:0000313" key="1">
    <source>
        <dbReference type="EMBL" id="GCF94565.1"/>
    </source>
</evidence>
<dbReference type="EMBL" id="BJCC01000019">
    <property type="protein sequence ID" value="GCF94565.1"/>
    <property type="molecule type" value="Genomic_DNA"/>
</dbReference>
<reference evidence="2" key="1">
    <citation type="submission" date="2019-02" db="EMBL/GenBank/DDBJ databases">
        <title>Draft genome sequence of Enterococcus sp. Gos25-1.</title>
        <authorList>
            <person name="Tanaka N."/>
            <person name="Shiwa Y."/>
            <person name="Fujita N."/>
        </authorList>
    </citation>
    <scope>NUCLEOTIDE SEQUENCE [LARGE SCALE GENOMIC DNA]</scope>
    <source>
        <strain evidence="2">Gos25-1</strain>
    </source>
</reference>
<dbReference type="PANTHER" id="PTHR38448">
    <property type="entry name" value="REGULATORY PROTEIN YLBF-RELATED"/>
    <property type="match status" value="1"/>
</dbReference>
<dbReference type="PANTHER" id="PTHR38448:SF2">
    <property type="entry name" value="REGULATORY PROTEIN YLBF"/>
    <property type="match status" value="1"/>
</dbReference>
<dbReference type="InterPro" id="IPR023378">
    <property type="entry name" value="YheA/YmcA-like_dom_sf"/>
</dbReference>
<dbReference type="InterPro" id="IPR010368">
    <property type="entry name" value="Com_YlbF"/>
</dbReference>
<keyword evidence="2" id="KW-1185">Reference proteome</keyword>
<dbReference type="Proteomes" id="UP000290567">
    <property type="component" value="Unassembled WGS sequence"/>
</dbReference>
<proteinExistence type="predicted"/>
<dbReference type="Pfam" id="PF06133">
    <property type="entry name" value="Com_YlbF"/>
    <property type="match status" value="1"/>
</dbReference>
<gene>
    <name evidence="1" type="ORF">NRIC_24560</name>
</gene>
<sequence length="119" mass="13438">MSNTFCTYINKKKQMNACLDVQRIKKEFVAKKEAFEQIQNFGEYAPDFSEKQRSVRKAKRTLDLNEKVAAFRLAETDLQTLLDSLGQSIASTLSPEIKVEAGNPFFETKGHTCKGTCHG</sequence>
<dbReference type="AlphaFoldDB" id="A0A4P5P925"/>
<dbReference type="SUPFAM" id="SSF158622">
    <property type="entry name" value="YheA/YmcA-like"/>
    <property type="match status" value="1"/>
</dbReference>
<evidence type="ECO:0000313" key="2">
    <source>
        <dbReference type="Proteomes" id="UP000290567"/>
    </source>
</evidence>
<comment type="caution">
    <text evidence="1">The sequence shown here is derived from an EMBL/GenBank/DDBJ whole genome shotgun (WGS) entry which is preliminary data.</text>
</comment>